<gene>
    <name evidence="2" type="ORF">CLV60_11433</name>
</gene>
<protein>
    <submittedName>
        <fullName evidence="2">Uncharacterized protein</fullName>
    </submittedName>
</protein>
<dbReference type="RefSeq" id="WP_106598193.1">
    <property type="nucleotide sequence ID" value="NZ_PYAS01000014.1"/>
</dbReference>
<dbReference type="Proteomes" id="UP000241964">
    <property type="component" value="Unassembled WGS sequence"/>
</dbReference>
<dbReference type="EMBL" id="PYAS01000014">
    <property type="protein sequence ID" value="PSL24206.1"/>
    <property type="molecule type" value="Genomic_DNA"/>
</dbReference>
<feature type="compositionally biased region" description="Acidic residues" evidence="1">
    <location>
        <begin position="59"/>
        <end position="72"/>
    </location>
</feature>
<reference evidence="2 3" key="1">
    <citation type="submission" date="2018-03" db="EMBL/GenBank/DDBJ databases">
        <title>Genomic Encyclopedia of Archaeal and Bacterial Type Strains, Phase II (KMG-II): from individual species to whole genera.</title>
        <authorList>
            <person name="Goeker M."/>
        </authorList>
    </citation>
    <scope>NUCLEOTIDE SEQUENCE [LARGE SCALE GENOMIC DNA]</scope>
    <source>
        <strain evidence="2 3">DSM 29057</strain>
    </source>
</reference>
<comment type="caution">
    <text evidence="2">The sequence shown here is derived from an EMBL/GenBank/DDBJ whole genome shotgun (WGS) entry which is preliminary data.</text>
</comment>
<evidence type="ECO:0000313" key="2">
    <source>
        <dbReference type="EMBL" id="PSL24206.1"/>
    </source>
</evidence>
<sequence>MDFQNEYVLAFPVAEMPDDQPPSPSYPEKPRETGPLNPTPDVPGTDAPEVNTGSRIDEDQPAEPTDEDEVGEIESQNP</sequence>
<keyword evidence="3" id="KW-1185">Reference proteome</keyword>
<dbReference type="AlphaFoldDB" id="A0A2P8FR48"/>
<name>A0A2P8FR48_9BACT</name>
<feature type="region of interest" description="Disordered" evidence="1">
    <location>
        <begin position="11"/>
        <end position="78"/>
    </location>
</feature>
<evidence type="ECO:0000313" key="3">
    <source>
        <dbReference type="Proteomes" id="UP000241964"/>
    </source>
</evidence>
<organism evidence="2 3">
    <name type="scientific">Dyadobacter jiangsuensis</name>
    <dbReference type="NCBI Taxonomy" id="1591085"/>
    <lineage>
        <taxon>Bacteria</taxon>
        <taxon>Pseudomonadati</taxon>
        <taxon>Bacteroidota</taxon>
        <taxon>Cytophagia</taxon>
        <taxon>Cytophagales</taxon>
        <taxon>Spirosomataceae</taxon>
        <taxon>Dyadobacter</taxon>
    </lineage>
</organism>
<accession>A0A2P8FR48</accession>
<evidence type="ECO:0000256" key="1">
    <source>
        <dbReference type="SAM" id="MobiDB-lite"/>
    </source>
</evidence>
<dbReference type="OrthoDB" id="963327at2"/>
<proteinExistence type="predicted"/>